<dbReference type="SUPFAM" id="SSF101960">
    <property type="entry name" value="Stabilizer of iron transporter SufD"/>
    <property type="match status" value="1"/>
</dbReference>
<keyword evidence="5" id="KW-1185">Reference proteome</keyword>
<evidence type="ECO:0000313" key="5">
    <source>
        <dbReference type="Proteomes" id="UP000198893"/>
    </source>
</evidence>
<sequence length="512" mass="57289">MATLDQTTEVKEGVDQETVDAVREVGGKYKYGWETDIEMDYAPKGLTEDIVRLISTKNEEPQWMTDWRLEAYRRWLSKKEPEWAMVDYPQIDFQDQYYYARPKSMEQKPKSLDDVDPKLLDTYAKLGIPLKEQMILAGVEGAGDTPAEARDGERKVAVDAVFDSVSVGTTFQKELKNAGVIFCSISDAIRDHPELVKKYLGSVVPVSDNFYATLNSAVFSDGSFVYVPPGVRCPMELSTYFRINAENTGQFERTLIIADKGAYVSYLEGCTAPQRDKSQLHAAVVEIIALEDAEVKYSTVQNWYPGDEDGKGGIYNFVTKRADCRGDRSKVMWTQVETGSAVTWKYPSCILRGDDSQGEFYSIAITNHHQQADTGTKMVHLGRNTRSRIVSKGISAGQAQNTYRGLVSMHPKAKNSRNFTQCDSLLIGDRCGAHTVPYIEVKNNSSRVEHEATTSKVDDEQMFYCRQRGMDEEEAVALIVNGFAKEVLQALPMEFAMEAQQLVAISLEGSVG</sequence>
<evidence type="ECO:0000259" key="3">
    <source>
        <dbReference type="Pfam" id="PF19295"/>
    </source>
</evidence>
<dbReference type="RefSeq" id="WP_093116712.1">
    <property type="nucleotide sequence ID" value="NZ_FODS01000005.1"/>
</dbReference>
<protein>
    <submittedName>
        <fullName evidence="4">Iron-regulated ABC transporter membrane component SufB</fullName>
    </submittedName>
</protein>
<gene>
    <name evidence="4" type="ORF">SAMN04490248_105172</name>
</gene>
<proteinExistence type="inferred from homology"/>
<dbReference type="STRING" id="569882.SAMN04490248_105172"/>
<dbReference type="Pfam" id="PF19295">
    <property type="entry name" value="SufBD_N"/>
    <property type="match status" value="1"/>
</dbReference>
<evidence type="ECO:0000313" key="4">
    <source>
        <dbReference type="EMBL" id="SEO46282.1"/>
    </source>
</evidence>
<dbReference type="EMBL" id="FODS01000005">
    <property type="protein sequence ID" value="SEO46282.1"/>
    <property type="molecule type" value="Genomic_DNA"/>
</dbReference>
<feature type="domain" description="SUF system FeS cluster assembly SufBD N-terminal" evidence="3">
    <location>
        <begin position="173"/>
        <end position="232"/>
    </location>
</feature>
<reference evidence="4 5" key="1">
    <citation type="submission" date="2016-10" db="EMBL/GenBank/DDBJ databases">
        <authorList>
            <person name="de Groot N.N."/>
        </authorList>
    </citation>
    <scope>NUCLEOTIDE SEQUENCE [LARGE SCALE GENOMIC DNA]</scope>
    <source>
        <strain evidence="4 5">DSM 27842</strain>
    </source>
</reference>
<dbReference type="InterPro" id="IPR045595">
    <property type="entry name" value="SufBD_N"/>
</dbReference>
<dbReference type="OrthoDB" id="9803529at2"/>
<evidence type="ECO:0000259" key="2">
    <source>
        <dbReference type="Pfam" id="PF01458"/>
    </source>
</evidence>
<dbReference type="InterPro" id="IPR055346">
    <property type="entry name" value="Fe-S_cluster_assembly_SufBD"/>
</dbReference>
<dbReference type="PANTHER" id="PTHR30508:SF1">
    <property type="entry name" value="UPF0051 PROTEIN ABCI8, CHLOROPLASTIC-RELATED"/>
    <property type="match status" value="1"/>
</dbReference>
<dbReference type="Pfam" id="PF01458">
    <property type="entry name" value="SUFBD_core"/>
    <property type="match status" value="1"/>
</dbReference>
<organism evidence="4 5">
    <name type="scientific">Salinihabitans flavidus</name>
    <dbReference type="NCBI Taxonomy" id="569882"/>
    <lineage>
        <taxon>Bacteria</taxon>
        <taxon>Pseudomonadati</taxon>
        <taxon>Pseudomonadota</taxon>
        <taxon>Alphaproteobacteria</taxon>
        <taxon>Rhodobacterales</taxon>
        <taxon>Roseobacteraceae</taxon>
        <taxon>Salinihabitans</taxon>
    </lineage>
</organism>
<accession>A0A1H8PW98</accession>
<dbReference type="NCBIfam" id="NF008773">
    <property type="entry name" value="PRK11814.1"/>
    <property type="match status" value="1"/>
</dbReference>
<dbReference type="GO" id="GO:0016226">
    <property type="term" value="P:iron-sulfur cluster assembly"/>
    <property type="evidence" value="ECO:0007669"/>
    <property type="project" value="InterPro"/>
</dbReference>
<comment type="similarity">
    <text evidence="1">Belongs to the iron-sulfur cluster assembly SufBD family.</text>
</comment>
<dbReference type="NCBIfam" id="TIGR01980">
    <property type="entry name" value="sufB"/>
    <property type="match status" value="1"/>
</dbReference>
<name>A0A1H8PW98_9RHOB</name>
<dbReference type="Proteomes" id="UP000198893">
    <property type="component" value="Unassembled WGS sequence"/>
</dbReference>
<dbReference type="InterPro" id="IPR000825">
    <property type="entry name" value="SUF_FeS_clus_asmbl_SufBD_core"/>
</dbReference>
<dbReference type="AlphaFoldDB" id="A0A1H8PW98"/>
<feature type="domain" description="SUF system FeS cluster assembly SufBD core" evidence="2">
    <location>
        <begin position="241"/>
        <end position="483"/>
    </location>
</feature>
<evidence type="ECO:0000256" key="1">
    <source>
        <dbReference type="ARBA" id="ARBA00043967"/>
    </source>
</evidence>
<dbReference type="InterPro" id="IPR037284">
    <property type="entry name" value="SUF_FeS_clus_asmbl_SufBD_sf"/>
</dbReference>
<dbReference type="InterPro" id="IPR010231">
    <property type="entry name" value="SUF_FeS_clus_asmbl_SufB"/>
</dbReference>
<dbReference type="PANTHER" id="PTHR30508">
    <property type="entry name" value="FES CLUSTER ASSEMBLY PROTEIN SUF"/>
    <property type="match status" value="1"/>
</dbReference>